<dbReference type="PANTHER" id="PTHR10302:SF27">
    <property type="entry name" value="SINGLE-STRANDED DNA-BINDING PROTEIN"/>
    <property type="match status" value="1"/>
</dbReference>
<feature type="short sequence motif" description="Important for interaction with partner proteins" evidence="2">
    <location>
        <begin position="134"/>
        <end position="139"/>
    </location>
</feature>
<dbReference type="SUPFAM" id="SSF50249">
    <property type="entry name" value="Nucleic acid-binding proteins"/>
    <property type="match status" value="1"/>
</dbReference>
<dbReference type="InterPro" id="IPR011344">
    <property type="entry name" value="ssDNA-bd"/>
</dbReference>
<dbReference type="AlphaFoldDB" id="A0A926DG19"/>
<gene>
    <name evidence="5" type="ORF">H8695_10885</name>
</gene>
<reference evidence="5" key="1">
    <citation type="submission" date="2020-08" db="EMBL/GenBank/DDBJ databases">
        <title>Genome public.</title>
        <authorList>
            <person name="Liu C."/>
            <person name="Sun Q."/>
        </authorList>
    </citation>
    <scope>NUCLEOTIDE SEQUENCE</scope>
    <source>
        <strain evidence="5">BX7</strain>
    </source>
</reference>
<dbReference type="CDD" id="cd04496">
    <property type="entry name" value="SSB_OBF"/>
    <property type="match status" value="1"/>
</dbReference>
<sequence length="139" mass="15552">MLNKAILMGRLTDSPELKYTPNNIAVCSFTLAVNRSYARPGEERKTDFIDIVAWRSTAEFVSKYFAKGMQVAVEGSIQTRTYEDRQGIKRKAFEVVANEVFFADSKRDNARAVETAAPTFTSSSGSDFEEVSSDDELPF</sequence>
<keyword evidence="2" id="KW-0233">DNA recombination</keyword>
<dbReference type="GO" id="GO:0006260">
    <property type="term" value="P:DNA replication"/>
    <property type="evidence" value="ECO:0007669"/>
    <property type="project" value="UniProtKB-UniRule"/>
</dbReference>
<feature type="compositionally biased region" description="Acidic residues" evidence="4">
    <location>
        <begin position="127"/>
        <end position="139"/>
    </location>
</feature>
<protein>
    <recommendedName>
        <fullName evidence="2 3">Single-stranded DNA-binding protein</fullName>
        <shortName evidence="2">SSB</shortName>
    </recommendedName>
</protein>
<comment type="function">
    <text evidence="2">Plays an important role in DNA replication, recombination and repair. Binds to ssDNA and to an array of partner proteins to recruit them to their sites of action during DNA metabolism.</text>
</comment>
<evidence type="ECO:0000313" key="6">
    <source>
        <dbReference type="Proteomes" id="UP000620366"/>
    </source>
</evidence>
<evidence type="ECO:0000256" key="4">
    <source>
        <dbReference type="SAM" id="MobiDB-lite"/>
    </source>
</evidence>
<proteinExistence type="inferred from homology"/>
<dbReference type="PIRSF" id="PIRSF002070">
    <property type="entry name" value="SSB"/>
    <property type="match status" value="1"/>
</dbReference>
<feature type="region of interest" description="Disordered" evidence="4">
    <location>
        <begin position="114"/>
        <end position="139"/>
    </location>
</feature>
<organism evidence="5 6">
    <name type="scientific">Feifania hominis</name>
    <dbReference type="NCBI Taxonomy" id="2763660"/>
    <lineage>
        <taxon>Bacteria</taxon>
        <taxon>Bacillati</taxon>
        <taxon>Bacillota</taxon>
        <taxon>Clostridia</taxon>
        <taxon>Eubacteriales</taxon>
        <taxon>Feifaniaceae</taxon>
        <taxon>Feifania</taxon>
    </lineage>
</organism>
<dbReference type="HAMAP" id="MF_00984">
    <property type="entry name" value="SSB"/>
    <property type="match status" value="1"/>
</dbReference>
<dbReference type="GO" id="GO:0006310">
    <property type="term" value="P:DNA recombination"/>
    <property type="evidence" value="ECO:0007669"/>
    <property type="project" value="UniProtKB-UniRule"/>
</dbReference>
<dbReference type="PANTHER" id="PTHR10302">
    <property type="entry name" value="SINGLE-STRANDED DNA-BINDING PROTEIN"/>
    <property type="match status" value="1"/>
</dbReference>
<comment type="subunit">
    <text evidence="2">Homotetramer.</text>
</comment>
<dbReference type="GO" id="GO:0006281">
    <property type="term" value="P:DNA repair"/>
    <property type="evidence" value="ECO:0007669"/>
    <property type="project" value="UniProtKB-UniRule"/>
</dbReference>
<dbReference type="GO" id="GO:0009295">
    <property type="term" value="C:nucleoid"/>
    <property type="evidence" value="ECO:0007669"/>
    <property type="project" value="TreeGrafter"/>
</dbReference>
<comment type="caution">
    <text evidence="2">Lacks conserved residue(s) required for the propagation of feature annotation.</text>
</comment>
<dbReference type="GO" id="GO:0003697">
    <property type="term" value="F:single-stranded DNA binding"/>
    <property type="evidence" value="ECO:0007669"/>
    <property type="project" value="UniProtKB-UniRule"/>
</dbReference>
<dbReference type="Proteomes" id="UP000620366">
    <property type="component" value="Unassembled WGS sequence"/>
</dbReference>
<keyword evidence="6" id="KW-1185">Reference proteome</keyword>
<dbReference type="InterPro" id="IPR000424">
    <property type="entry name" value="Primosome_PriB/ssb"/>
</dbReference>
<evidence type="ECO:0000256" key="3">
    <source>
        <dbReference type="PIRNR" id="PIRNR002070"/>
    </source>
</evidence>
<dbReference type="InterPro" id="IPR012340">
    <property type="entry name" value="NA-bd_OB-fold"/>
</dbReference>
<keyword evidence="1 2" id="KW-0238">DNA-binding</keyword>
<accession>A0A926DG19</accession>
<dbReference type="PROSITE" id="PS50935">
    <property type="entry name" value="SSB"/>
    <property type="match status" value="1"/>
</dbReference>
<keyword evidence="2" id="KW-0235">DNA replication</keyword>
<dbReference type="RefSeq" id="WP_249301593.1">
    <property type="nucleotide sequence ID" value="NZ_JACRSP010000005.1"/>
</dbReference>
<keyword evidence="2" id="KW-0227">DNA damage</keyword>
<dbReference type="Pfam" id="PF00436">
    <property type="entry name" value="SSB"/>
    <property type="match status" value="1"/>
</dbReference>
<evidence type="ECO:0000256" key="2">
    <source>
        <dbReference type="HAMAP-Rule" id="MF_00984"/>
    </source>
</evidence>
<evidence type="ECO:0000256" key="1">
    <source>
        <dbReference type="ARBA" id="ARBA00023125"/>
    </source>
</evidence>
<keyword evidence="2" id="KW-0234">DNA repair</keyword>
<name>A0A926DG19_9FIRM</name>
<dbReference type="EMBL" id="JACRSP010000005">
    <property type="protein sequence ID" value="MBC8537191.1"/>
    <property type="molecule type" value="Genomic_DNA"/>
</dbReference>
<dbReference type="Gene3D" id="2.40.50.140">
    <property type="entry name" value="Nucleic acid-binding proteins"/>
    <property type="match status" value="1"/>
</dbReference>
<comment type="caution">
    <text evidence="5">The sequence shown here is derived from an EMBL/GenBank/DDBJ whole genome shotgun (WGS) entry which is preliminary data.</text>
</comment>
<dbReference type="NCBIfam" id="TIGR00621">
    <property type="entry name" value="ssb"/>
    <property type="match status" value="1"/>
</dbReference>
<evidence type="ECO:0000313" key="5">
    <source>
        <dbReference type="EMBL" id="MBC8537191.1"/>
    </source>
</evidence>